<feature type="domain" description="HTH LytTR-type" evidence="1">
    <location>
        <begin position="136"/>
        <end position="239"/>
    </location>
</feature>
<accession>A0ABM9FW48</accession>
<evidence type="ECO:0000313" key="2">
    <source>
        <dbReference type="EMBL" id="CAH8243388.1"/>
    </source>
</evidence>
<dbReference type="Gene3D" id="2.40.50.1020">
    <property type="entry name" value="LytTr DNA-binding domain"/>
    <property type="match status" value="1"/>
</dbReference>
<dbReference type="SMART" id="SM00850">
    <property type="entry name" value="LytTR"/>
    <property type="match status" value="1"/>
</dbReference>
<proteinExistence type="predicted"/>
<dbReference type="PANTHER" id="PTHR37299">
    <property type="entry name" value="TRANSCRIPTIONAL REGULATOR-RELATED"/>
    <property type="match status" value="1"/>
</dbReference>
<protein>
    <submittedName>
        <fullName evidence="2">Response regulator transcription factor</fullName>
    </submittedName>
</protein>
<dbReference type="InterPro" id="IPR046947">
    <property type="entry name" value="LytR-like"/>
</dbReference>
<dbReference type="PANTHER" id="PTHR37299:SF1">
    <property type="entry name" value="STAGE 0 SPORULATION PROTEIN A HOMOLOG"/>
    <property type="match status" value="1"/>
</dbReference>
<comment type="caution">
    <text evidence="2">The sequence shown here is derived from an EMBL/GenBank/DDBJ whole genome shotgun (WGS) entry which is preliminary data.</text>
</comment>
<dbReference type="Proteomes" id="UP001154322">
    <property type="component" value="Unassembled WGS sequence"/>
</dbReference>
<dbReference type="InterPro" id="IPR011006">
    <property type="entry name" value="CheY-like_superfamily"/>
</dbReference>
<dbReference type="RefSeq" id="WP_213429173.1">
    <property type="nucleotide sequence ID" value="NZ_AP031286.1"/>
</dbReference>
<dbReference type="Gene3D" id="3.40.50.2300">
    <property type="match status" value="1"/>
</dbReference>
<dbReference type="EMBL" id="CALYLO010000001">
    <property type="protein sequence ID" value="CAH8243388.1"/>
    <property type="molecule type" value="Genomic_DNA"/>
</dbReference>
<evidence type="ECO:0000313" key="3">
    <source>
        <dbReference type="Proteomes" id="UP001154322"/>
    </source>
</evidence>
<organism evidence="2 3">
    <name type="scientific">Paenibacillus melissococcoides</name>
    <dbReference type="NCBI Taxonomy" id="2912268"/>
    <lineage>
        <taxon>Bacteria</taxon>
        <taxon>Bacillati</taxon>
        <taxon>Bacillota</taxon>
        <taxon>Bacilli</taxon>
        <taxon>Bacillales</taxon>
        <taxon>Paenibacillaceae</taxon>
        <taxon>Paenibacillus</taxon>
    </lineage>
</organism>
<gene>
    <name evidence="2" type="ORF">WJ0W_000629</name>
</gene>
<name>A0ABM9FW48_9BACL</name>
<dbReference type="SUPFAM" id="SSF52172">
    <property type="entry name" value="CheY-like"/>
    <property type="match status" value="1"/>
</dbReference>
<dbReference type="Pfam" id="PF04397">
    <property type="entry name" value="LytTR"/>
    <property type="match status" value="1"/>
</dbReference>
<keyword evidence="3" id="KW-1185">Reference proteome</keyword>
<dbReference type="PROSITE" id="PS50930">
    <property type="entry name" value="HTH_LYTTR"/>
    <property type="match status" value="1"/>
</dbReference>
<evidence type="ECO:0000259" key="1">
    <source>
        <dbReference type="PROSITE" id="PS50930"/>
    </source>
</evidence>
<reference evidence="2" key="1">
    <citation type="submission" date="2022-06" db="EMBL/GenBank/DDBJ databases">
        <authorList>
            <person name="Dietemann V."/>
            <person name="Ory F."/>
            <person name="Dainat B."/>
            <person name="Oberhansli S."/>
        </authorList>
    </citation>
    <scope>NUCLEOTIDE SEQUENCE</scope>
    <source>
        <strain evidence="2">Ena-SAMPLE-TAB-26-04-2022-14:26:32:270-5432</strain>
    </source>
</reference>
<sequence>MFNVAVCSKDKEEHSKFEHLFHQLALSTPYTFHLTFFTDGNELIQYYKNHNPFPFHFLILGTEPESGNGIETARIIRSLPDRDVQIIFLISNPTSIIDCFDVQAFQCLVKPVPCELFKLKVISLCNYLTESVPRFLIVKIEDEQFVLRKSDIIAIIKLKHSVNKNKLKIIATQEQYVVTGTLHEYSDKLAYPFLLIHRSVIVNLEHIRKFSSVSVLMSNQEEYPVGRSQAKKIQNAFARYTIAHL</sequence>
<dbReference type="InterPro" id="IPR007492">
    <property type="entry name" value="LytTR_DNA-bd_dom"/>
</dbReference>